<dbReference type="AlphaFoldDB" id="A0ABD5VAV3"/>
<protein>
    <submittedName>
        <fullName evidence="1">Uncharacterized protein</fullName>
    </submittedName>
</protein>
<name>A0ABD5VAV3_9EURY</name>
<proteinExistence type="predicted"/>
<organism evidence="1 2">
    <name type="scientific">Halalkalicoccus tibetensis</name>
    <dbReference type="NCBI Taxonomy" id="175632"/>
    <lineage>
        <taxon>Archaea</taxon>
        <taxon>Methanobacteriati</taxon>
        <taxon>Methanobacteriota</taxon>
        <taxon>Stenosarchaea group</taxon>
        <taxon>Halobacteria</taxon>
        <taxon>Halobacteriales</taxon>
        <taxon>Halococcaceae</taxon>
        <taxon>Halalkalicoccus</taxon>
    </lineage>
</organism>
<keyword evidence="2" id="KW-1185">Reference proteome</keyword>
<dbReference type="EMBL" id="JBHSXQ010000005">
    <property type="protein sequence ID" value="MFC6906697.1"/>
    <property type="molecule type" value="Genomic_DNA"/>
</dbReference>
<evidence type="ECO:0000313" key="2">
    <source>
        <dbReference type="Proteomes" id="UP001596312"/>
    </source>
</evidence>
<reference evidence="1 2" key="1">
    <citation type="journal article" date="2019" name="Int. J. Syst. Evol. Microbiol.">
        <title>The Global Catalogue of Microorganisms (GCM) 10K type strain sequencing project: providing services to taxonomists for standard genome sequencing and annotation.</title>
        <authorList>
            <consortium name="The Broad Institute Genomics Platform"/>
            <consortium name="The Broad Institute Genome Sequencing Center for Infectious Disease"/>
            <person name="Wu L."/>
            <person name="Ma J."/>
        </authorList>
    </citation>
    <scope>NUCLEOTIDE SEQUENCE [LARGE SCALE GENOMIC DNA]</scope>
    <source>
        <strain evidence="1 2">CGMCC 1.3240</strain>
    </source>
</reference>
<gene>
    <name evidence="1" type="ORF">ACFQGH_15990</name>
</gene>
<comment type="caution">
    <text evidence="1">The sequence shown here is derived from an EMBL/GenBank/DDBJ whole genome shotgun (WGS) entry which is preliminary data.</text>
</comment>
<evidence type="ECO:0000313" key="1">
    <source>
        <dbReference type="EMBL" id="MFC6906697.1"/>
    </source>
</evidence>
<dbReference type="Proteomes" id="UP001596312">
    <property type="component" value="Unassembled WGS sequence"/>
</dbReference>
<sequence>MTGITTNDANVTEDREMPLIEVRCDILVKFSGEELSEHGSFKSCDILD</sequence>
<accession>A0ABD5VAV3</accession>
<dbReference type="RefSeq" id="WP_340605279.1">
    <property type="nucleotide sequence ID" value="NZ_JBBMXV010000005.1"/>
</dbReference>